<organism evidence="2 3">
    <name type="scientific">Rhodococcus rhodnii LMG 5362</name>
    <dbReference type="NCBI Taxonomy" id="1273125"/>
    <lineage>
        <taxon>Bacteria</taxon>
        <taxon>Bacillati</taxon>
        <taxon>Actinomycetota</taxon>
        <taxon>Actinomycetes</taxon>
        <taxon>Mycobacteriales</taxon>
        <taxon>Nocardiaceae</taxon>
        <taxon>Rhodococcus</taxon>
    </lineage>
</organism>
<dbReference type="InterPro" id="IPR038694">
    <property type="entry name" value="DUF427_sf"/>
</dbReference>
<dbReference type="EMBL" id="APMY01000095">
    <property type="protein sequence ID" value="EOM75458.1"/>
    <property type="molecule type" value="Genomic_DNA"/>
</dbReference>
<comment type="caution">
    <text evidence="2">The sequence shown here is derived from an EMBL/GenBank/DDBJ whole genome shotgun (WGS) entry which is preliminary data.</text>
</comment>
<evidence type="ECO:0000259" key="1">
    <source>
        <dbReference type="Pfam" id="PF04248"/>
    </source>
</evidence>
<dbReference type="OrthoDB" id="285364at2"/>
<dbReference type="InterPro" id="IPR007361">
    <property type="entry name" value="DUF427"/>
</dbReference>
<dbReference type="RefSeq" id="WP_010839289.1">
    <property type="nucleotide sequence ID" value="NZ_APMY01000095.1"/>
</dbReference>
<evidence type="ECO:0000313" key="2">
    <source>
        <dbReference type="EMBL" id="EOM75458.1"/>
    </source>
</evidence>
<dbReference type="PANTHER" id="PTHR34310">
    <property type="entry name" value="DUF427 DOMAIN PROTEIN (AFU_ORTHOLOGUE AFUA_3G02220)"/>
    <property type="match status" value="1"/>
</dbReference>
<dbReference type="Pfam" id="PF04248">
    <property type="entry name" value="NTP_transf_9"/>
    <property type="match status" value="1"/>
</dbReference>
<dbReference type="eggNOG" id="COG2343">
    <property type="taxonomic scope" value="Bacteria"/>
</dbReference>
<keyword evidence="3" id="KW-1185">Reference proteome</keyword>
<evidence type="ECO:0000313" key="3">
    <source>
        <dbReference type="Proteomes" id="UP000013525"/>
    </source>
</evidence>
<dbReference type="Proteomes" id="UP000013525">
    <property type="component" value="Unassembled WGS sequence"/>
</dbReference>
<dbReference type="Gene3D" id="2.170.150.40">
    <property type="entry name" value="Domain of unknown function (DUF427)"/>
    <property type="match status" value="1"/>
</dbReference>
<accession>R7WJI9</accession>
<protein>
    <recommendedName>
        <fullName evidence="1">DUF427 domain-containing protein</fullName>
    </recommendedName>
</protein>
<dbReference type="AlphaFoldDB" id="R7WJI9"/>
<dbReference type="PANTHER" id="PTHR34310:SF9">
    <property type="entry name" value="BLR5716 PROTEIN"/>
    <property type="match status" value="1"/>
</dbReference>
<gene>
    <name evidence="2" type="ORF">Rrhod_3256</name>
</gene>
<dbReference type="PATRIC" id="fig|1273125.3.peg.3094"/>
<reference evidence="2 3" key="1">
    <citation type="journal article" date="2013" name="Genome Announc.">
        <title>Draft Genome Sequence of Rhodococcus rhodnii Strain LMG5362, a Symbiont of Rhodnius prolixus (Hemiptera, Reduviidae, Triatominae), the Principle Vector of Trypanosoma cruzi.</title>
        <authorList>
            <person name="Pachebat J.A."/>
            <person name="van Keulen G."/>
            <person name="Whitten M.M."/>
            <person name="Girdwood S."/>
            <person name="Del Sol R."/>
            <person name="Dyson P.J."/>
            <person name="Facey P.D."/>
        </authorList>
    </citation>
    <scope>NUCLEOTIDE SEQUENCE [LARGE SCALE GENOMIC DNA]</scope>
    <source>
        <strain evidence="2 3">LMG 5362</strain>
    </source>
</reference>
<feature type="domain" description="DUF427" evidence="1">
    <location>
        <begin position="142"/>
        <end position="234"/>
    </location>
</feature>
<proteinExistence type="predicted"/>
<name>R7WJI9_9NOCA</name>
<sequence length="246" mass="27346">MAMHMGGMAAMREELRWQPIHARVRALARGDRRVVADTTAAVLVWEPGHYVPSYAIPGVDVAVALVAAEQPSDEHTAPGTEFVAGGDETRRGSVYRLSDPDLASYFVFTHDDFEWLEEDDEVIGHPRDPYHRVDVRRSSRHVRIVAGRDVLVDTTRARMLFETGFPFARLYVPREDVAVPLTATDARSVCPYKGEASYWTAEVGGRLLTDVAWTYDAPLDGAAAIAGLVCFYHERFETTIDPAPNT</sequence>